<dbReference type="AlphaFoldDB" id="W6PZB6"/>
<dbReference type="OrthoDB" id="4330819at2759"/>
<reference evidence="1" key="1">
    <citation type="journal article" date="2014" name="Nat. Commun.">
        <title>Multiple recent horizontal transfers of a large genomic region in cheese making fungi.</title>
        <authorList>
            <person name="Cheeseman K."/>
            <person name="Ropars J."/>
            <person name="Renault P."/>
            <person name="Dupont J."/>
            <person name="Gouzy J."/>
            <person name="Branca A."/>
            <person name="Abraham A.L."/>
            <person name="Ceppi M."/>
            <person name="Conseiller E."/>
            <person name="Debuchy R."/>
            <person name="Malagnac F."/>
            <person name="Goarin A."/>
            <person name="Silar P."/>
            <person name="Lacoste S."/>
            <person name="Sallet E."/>
            <person name="Bensimon A."/>
            <person name="Giraud T."/>
            <person name="Brygoo Y."/>
        </authorList>
    </citation>
    <scope>NUCLEOTIDE SEQUENCE [LARGE SCALE GENOMIC DNA]</scope>
    <source>
        <strain evidence="1">FM164</strain>
    </source>
</reference>
<sequence length="176" mass="19896">MLESAEDANPCSGLSAKGSAPIRLHTVRIWFPHNGLQLTDDIKRKGLEGVVFDAIGLQDLGAQHQAQDGHRNKNGAYLVDLAVLETGISRVWGNYRIPEFIPLSSNDPIILQQPVEDLNSKKALYYQRLHSKCLQEYKKRQQLAEALGYAMQGTLRDWYDGYLQDIGNRLKELGYR</sequence>
<evidence type="ECO:0000313" key="1">
    <source>
        <dbReference type="EMBL" id="CDM29071.1"/>
    </source>
</evidence>
<evidence type="ECO:0000313" key="2">
    <source>
        <dbReference type="Proteomes" id="UP000030686"/>
    </source>
</evidence>
<dbReference type="Proteomes" id="UP000030686">
    <property type="component" value="Unassembled WGS sequence"/>
</dbReference>
<keyword evidence="2" id="KW-1185">Reference proteome</keyword>
<protein>
    <submittedName>
        <fullName evidence="1">Genomic scaffold, ProqFM164S01</fullName>
    </submittedName>
</protein>
<gene>
    <name evidence="1" type="ORF">PROQFM164_S01g002882</name>
</gene>
<dbReference type="EMBL" id="HG792015">
    <property type="protein sequence ID" value="CDM29071.1"/>
    <property type="molecule type" value="Genomic_DNA"/>
</dbReference>
<proteinExistence type="predicted"/>
<accession>W6PZB6</accession>
<organism evidence="1 2">
    <name type="scientific">Penicillium roqueforti (strain FM164)</name>
    <dbReference type="NCBI Taxonomy" id="1365484"/>
    <lineage>
        <taxon>Eukaryota</taxon>
        <taxon>Fungi</taxon>
        <taxon>Dikarya</taxon>
        <taxon>Ascomycota</taxon>
        <taxon>Pezizomycotina</taxon>
        <taxon>Eurotiomycetes</taxon>
        <taxon>Eurotiomycetidae</taxon>
        <taxon>Eurotiales</taxon>
        <taxon>Aspergillaceae</taxon>
        <taxon>Penicillium</taxon>
    </lineage>
</organism>
<dbReference type="OMA" id="HQEYENR"/>
<name>W6PZB6_PENRF</name>